<evidence type="ECO:0000313" key="3">
    <source>
        <dbReference type="Proteomes" id="UP001066276"/>
    </source>
</evidence>
<evidence type="ECO:0000313" key="2">
    <source>
        <dbReference type="EMBL" id="KAJ1164172.1"/>
    </source>
</evidence>
<reference evidence="2" key="1">
    <citation type="journal article" date="2022" name="bioRxiv">
        <title>Sequencing and chromosome-scale assembly of the giantPleurodeles waltlgenome.</title>
        <authorList>
            <person name="Brown T."/>
            <person name="Elewa A."/>
            <person name="Iarovenko S."/>
            <person name="Subramanian E."/>
            <person name="Araus A.J."/>
            <person name="Petzold A."/>
            <person name="Susuki M."/>
            <person name="Suzuki K.-i.T."/>
            <person name="Hayashi T."/>
            <person name="Toyoda A."/>
            <person name="Oliveira C."/>
            <person name="Osipova E."/>
            <person name="Leigh N.D."/>
            <person name="Simon A."/>
            <person name="Yun M.H."/>
        </authorList>
    </citation>
    <scope>NUCLEOTIDE SEQUENCE</scope>
    <source>
        <strain evidence="2">20211129_DDA</strain>
        <tissue evidence="2">Liver</tissue>
    </source>
</reference>
<comment type="caution">
    <text evidence="2">The sequence shown here is derived from an EMBL/GenBank/DDBJ whole genome shotgun (WGS) entry which is preliminary data.</text>
</comment>
<keyword evidence="3" id="KW-1185">Reference proteome</keyword>
<dbReference type="EMBL" id="JANPWB010000008">
    <property type="protein sequence ID" value="KAJ1164172.1"/>
    <property type="molecule type" value="Genomic_DNA"/>
</dbReference>
<evidence type="ECO:0000256" key="1">
    <source>
        <dbReference type="SAM" id="MobiDB-lite"/>
    </source>
</evidence>
<feature type="region of interest" description="Disordered" evidence="1">
    <location>
        <begin position="1"/>
        <end position="62"/>
    </location>
</feature>
<feature type="compositionally biased region" description="Low complexity" evidence="1">
    <location>
        <begin position="9"/>
        <end position="21"/>
    </location>
</feature>
<protein>
    <submittedName>
        <fullName evidence="2">Uncharacterized protein</fullName>
    </submittedName>
</protein>
<dbReference type="AlphaFoldDB" id="A0AAV7SJA1"/>
<proteinExistence type="predicted"/>
<name>A0AAV7SJA1_PLEWA</name>
<gene>
    <name evidence="2" type="ORF">NDU88_004617</name>
</gene>
<organism evidence="2 3">
    <name type="scientific">Pleurodeles waltl</name>
    <name type="common">Iberian ribbed newt</name>
    <dbReference type="NCBI Taxonomy" id="8319"/>
    <lineage>
        <taxon>Eukaryota</taxon>
        <taxon>Metazoa</taxon>
        <taxon>Chordata</taxon>
        <taxon>Craniata</taxon>
        <taxon>Vertebrata</taxon>
        <taxon>Euteleostomi</taxon>
        <taxon>Amphibia</taxon>
        <taxon>Batrachia</taxon>
        <taxon>Caudata</taxon>
        <taxon>Salamandroidea</taxon>
        <taxon>Salamandridae</taxon>
        <taxon>Pleurodelinae</taxon>
        <taxon>Pleurodeles</taxon>
    </lineage>
</organism>
<sequence>MHSGVRVARSSPRSSPPQSRFGPREAWAPKRRADVPSVIHRAAASAGEPLTSGSAERHSPGRHLEFIDPVAAGVYGTDLPLFISGGIPGVQEPSGIFRAMPIV</sequence>
<accession>A0AAV7SJA1</accession>
<dbReference type="Proteomes" id="UP001066276">
    <property type="component" value="Chromosome 4_2"/>
</dbReference>